<dbReference type="Pfam" id="PF21139">
    <property type="entry name" value="BT_MCC_alpha"/>
    <property type="match status" value="1"/>
</dbReference>
<dbReference type="InterPro" id="IPR050856">
    <property type="entry name" value="Biotin_carboxylase_complex"/>
</dbReference>
<dbReference type="Gene3D" id="3.30.1490.20">
    <property type="entry name" value="ATP-grasp fold, A domain"/>
    <property type="match status" value="1"/>
</dbReference>
<gene>
    <name evidence="11" type="ORF">M2A_2880</name>
</gene>
<dbReference type="RefSeq" id="WP_045448903.1">
    <property type="nucleotide sequence ID" value="NZ_BBIO01000018.1"/>
</dbReference>
<sequence length="671" mass="72102">MFNSLLIANRGEIAVRVMRTAKAMGLRTIAVFSDADRDALHVALADEAYYIGPSPANESYLVAEKILDVARKSGAEAIHPGYGFLSENAAFADACAKAGIIFVGPPASAIKAMGLKDAAKALMEKAGVPVVPGYHGDNQDPAFLKGEAEKIGYPVLIKAVAGGGGKGMRKVEAAAEFDKALQSAQREAASAFGDERVLIEKFVTQPRHIEIQVFADSHGEAVYLFERDCSLQRRHQKVLEEAPAPGMPEDMRRAMGEAAIAAAKAIGYEGAGTIEFIADASGGLSADKFFFMEMNTRLQVEHPVTEMITGEDLVEWQLRVAAGEPLPALQNDLEIQGHAIEARIYAEDPAKKFFPSTGTLHRLRLAEETDFVRIDTGVREGDAVSMFYDPMIAKLIVWDETREGALRRLKTALEETQIAGLKSNVSFLAAIAGNKAFGDGEIDTGFIDRHLDALVPADMRPGADVLALAALHEVLAREEGPDELALLGEDYHSPWALKDGWVLGGSRTEHLRLLFGGETLEHQLRAHGHGWQVIVEDQHLYVEGSLDEDGTLHALVDGKRLSAGVIELKDGFTLMWRGAAFEFARPNPLDVDLADEAGSGALTAPMPGKIVQVLAKAGQKVRKGDALIVLEAMKMEQTLQAAGESVVGAVNVEAGDQVEGGAVLLTFEENA</sequence>
<feature type="domain" description="Biotin carboxylation" evidence="10">
    <location>
        <begin position="1"/>
        <end position="452"/>
    </location>
</feature>
<dbReference type="PANTHER" id="PTHR18866">
    <property type="entry name" value="CARBOXYLASE:PYRUVATE/ACETYL-COA/PROPIONYL-COA CARBOXYLASE"/>
    <property type="match status" value="1"/>
</dbReference>
<dbReference type="FunFam" id="3.40.50.20:FF:000010">
    <property type="entry name" value="Propionyl-CoA carboxylase subunit alpha"/>
    <property type="match status" value="1"/>
</dbReference>
<dbReference type="NCBIfam" id="NF006367">
    <property type="entry name" value="PRK08591.1"/>
    <property type="match status" value="1"/>
</dbReference>
<evidence type="ECO:0000259" key="9">
    <source>
        <dbReference type="PROSITE" id="PS50975"/>
    </source>
</evidence>
<dbReference type="Pfam" id="PF02785">
    <property type="entry name" value="Biotin_carb_C"/>
    <property type="match status" value="1"/>
</dbReference>
<accession>A0A081BEB3</accession>
<dbReference type="InterPro" id="IPR011761">
    <property type="entry name" value="ATP-grasp"/>
</dbReference>
<dbReference type="Pfam" id="PF00289">
    <property type="entry name" value="Biotin_carb_N"/>
    <property type="match status" value="1"/>
</dbReference>
<dbReference type="FunFam" id="3.30.470.20:FF:000028">
    <property type="entry name" value="Methylcrotonoyl-CoA carboxylase subunit alpha, mitochondrial"/>
    <property type="match status" value="1"/>
</dbReference>
<dbReference type="InterPro" id="IPR005481">
    <property type="entry name" value="BC-like_N"/>
</dbReference>
<proteinExistence type="predicted"/>
<dbReference type="STRING" id="1333998.M2A_2880"/>
<dbReference type="PROSITE" id="PS00188">
    <property type="entry name" value="BIOTIN"/>
    <property type="match status" value="1"/>
</dbReference>
<dbReference type="InterPro" id="IPR011054">
    <property type="entry name" value="Rudment_hybrid_motif"/>
</dbReference>
<evidence type="ECO:0000259" key="8">
    <source>
        <dbReference type="PROSITE" id="PS50968"/>
    </source>
</evidence>
<dbReference type="AlphaFoldDB" id="A0A081BEB3"/>
<keyword evidence="5" id="KW-0809">Transit peptide</keyword>
<dbReference type="GO" id="GO:0005524">
    <property type="term" value="F:ATP binding"/>
    <property type="evidence" value="ECO:0007669"/>
    <property type="project" value="UniProtKB-UniRule"/>
</dbReference>
<evidence type="ECO:0000313" key="11">
    <source>
        <dbReference type="EMBL" id="GAK46381.1"/>
    </source>
</evidence>
<dbReference type="FunFam" id="2.40.50.100:FF:000003">
    <property type="entry name" value="Acetyl-CoA carboxylase biotin carboxyl carrier protein"/>
    <property type="match status" value="1"/>
</dbReference>
<evidence type="ECO:0000259" key="10">
    <source>
        <dbReference type="PROSITE" id="PS50979"/>
    </source>
</evidence>
<dbReference type="Gene3D" id="3.30.700.40">
    <property type="match status" value="1"/>
</dbReference>
<dbReference type="SUPFAM" id="SSF51230">
    <property type="entry name" value="Single hybrid motif"/>
    <property type="match status" value="1"/>
</dbReference>
<dbReference type="FunFam" id="3.30.1490.20:FF:000003">
    <property type="entry name" value="acetyl-CoA carboxylase isoform X1"/>
    <property type="match status" value="1"/>
</dbReference>
<dbReference type="PANTHER" id="PTHR18866:SF33">
    <property type="entry name" value="METHYLCROTONOYL-COA CARBOXYLASE SUBUNIT ALPHA, MITOCHONDRIAL-RELATED"/>
    <property type="match status" value="1"/>
</dbReference>
<evidence type="ECO:0000256" key="1">
    <source>
        <dbReference type="ARBA" id="ARBA00001953"/>
    </source>
</evidence>
<dbReference type="InterPro" id="IPR011053">
    <property type="entry name" value="Single_hybrid_motif"/>
</dbReference>
<dbReference type="Proteomes" id="UP000028702">
    <property type="component" value="Unassembled WGS sequence"/>
</dbReference>
<dbReference type="SUPFAM" id="SSF56059">
    <property type="entry name" value="Glutathione synthetase ATP-binding domain-like"/>
    <property type="match status" value="1"/>
</dbReference>
<dbReference type="InterPro" id="IPR005482">
    <property type="entry name" value="Biotin_COase_C"/>
</dbReference>
<name>A0A081BEB3_9HYPH</name>
<evidence type="ECO:0000256" key="6">
    <source>
        <dbReference type="ARBA" id="ARBA00023267"/>
    </source>
</evidence>
<evidence type="ECO:0000313" key="12">
    <source>
        <dbReference type="Proteomes" id="UP000028702"/>
    </source>
</evidence>
<dbReference type="Gene3D" id="2.40.50.100">
    <property type="match status" value="1"/>
</dbReference>
<dbReference type="PROSITE" id="PS50968">
    <property type="entry name" value="BIOTINYL_LIPOYL"/>
    <property type="match status" value="1"/>
</dbReference>
<dbReference type="Gene3D" id="3.30.470.20">
    <property type="entry name" value="ATP-grasp fold, B domain"/>
    <property type="match status" value="1"/>
</dbReference>
<feature type="domain" description="ATP-grasp" evidence="9">
    <location>
        <begin position="120"/>
        <end position="322"/>
    </location>
</feature>
<comment type="caution">
    <text evidence="11">The sequence shown here is derived from an EMBL/GenBank/DDBJ whole genome shotgun (WGS) entry which is preliminary data.</text>
</comment>
<dbReference type="Pfam" id="PF00364">
    <property type="entry name" value="Biotin_lipoyl"/>
    <property type="match status" value="1"/>
</dbReference>
<dbReference type="PROSITE" id="PS00867">
    <property type="entry name" value="CPSASE_2"/>
    <property type="match status" value="1"/>
</dbReference>
<keyword evidence="6" id="KW-0092">Biotin</keyword>
<dbReference type="InterPro" id="IPR048429">
    <property type="entry name" value="MCC_alpha_BT"/>
</dbReference>
<dbReference type="PROSITE" id="PS50979">
    <property type="entry name" value="BC"/>
    <property type="match status" value="1"/>
</dbReference>
<dbReference type="eggNOG" id="COG4770">
    <property type="taxonomic scope" value="Bacteria"/>
</dbReference>
<dbReference type="InterPro" id="IPR011764">
    <property type="entry name" value="Biotin_carboxylation_dom"/>
</dbReference>
<evidence type="ECO:0000256" key="5">
    <source>
        <dbReference type="ARBA" id="ARBA00022946"/>
    </source>
</evidence>
<dbReference type="GO" id="GO:0016874">
    <property type="term" value="F:ligase activity"/>
    <property type="evidence" value="ECO:0007669"/>
    <property type="project" value="UniProtKB-KW"/>
</dbReference>
<reference evidence="11 12" key="1">
    <citation type="submission" date="2014-07" db="EMBL/GenBank/DDBJ databases">
        <title>Tepidicaulis marinum gen. nov., sp. nov., a novel marine bacterium denitrifying nitrate to nitrous oxide strictly under microaerobic conditions.</title>
        <authorList>
            <person name="Takeuchi M."/>
            <person name="Yamagishi T."/>
            <person name="Kamagata Y."/>
            <person name="Oshima K."/>
            <person name="Hattori M."/>
            <person name="Katayama T."/>
            <person name="Hanada S."/>
            <person name="Tamaki H."/>
            <person name="Marumo K."/>
            <person name="Maeda H."/>
            <person name="Nedachi M."/>
            <person name="Iwasaki W."/>
            <person name="Suwa Y."/>
            <person name="Sakata S."/>
        </authorList>
    </citation>
    <scope>NUCLEOTIDE SEQUENCE [LARGE SCALE GENOMIC DNA]</scope>
    <source>
        <strain evidence="11 12">MA2</strain>
    </source>
</reference>
<dbReference type="CDD" id="cd06850">
    <property type="entry name" value="biotinyl_domain"/>
    <property type="match status" value="1"/>
</dbReference>
<dbReference type="InterPro" id="IPR013815">
    <property type="entry name" value="ATP_grasp_subdomain_1"/>
</dbReference>
<dbReference type="InterPro" id="IPR016185">
    <property type="entry name" value="PreATP-grasp_dom_sf"/>
</dbReference>
<comment type="cofactor">
    <cofactor evidence="1">
        <name>biotin</name>
        <dbReference type="ChEBI" id="CHEBI:57586"/>
    </cofactor>
</comment>
<dbReference type="Pfam" id="PF02786">
    <property type="entry name" value="CPSase_L_D2"/>
    <property type="match status" value="1"/>
</dbReference>
<dbReference type="GO" id="GO:0046872">
    <property type="term" value="F:metal ion binding"/>
    <property type="evidence" value="ECO:0007669"/>
    <property type="project" value="InterPro"/>
</dbReference>
<dbReference type="SUPFAM" id="SSF52440">
    <property type="entry name" value="PreATP-grasp domain"/>
    <property type="match status" value="1"/>
</dbReference>
<keyword evidence="4 7" id="KW-0067">ATP-binding</keyword>
<dbReference type="InterPro" id="IPR005479">
    <property type="entry name" value="CPAse_ATP-bd"/>
</dbReference>
<dbReference type="Gene3D" id="3.40.50.20">
    <property type="match status" value="1"/>
</dbReference>
<feature type="domain" description="Lipoyl-binding" evidence="8">
    <location>
        <begin position="593"/>
        <end position="668"/>
    </location>
</feature>
<keyword evidence="3 7" id="KW-0547">Nucleotide-binding</keyword>
<dbReference type="SUPFAM" id="SSF51246">
    <property type="entry name" value="Rudiment single hybrid motif"/>
    <property type="match status" value="1"/>
</dbReference>
<dbReference type="InterPro" id="IPR000089">
    <property type="entry name" value="Biotin_lipoyl"/>
</dbReference>
<evidence type="ECO:0000256" key="7">
    <source>
        <dbReference type="PROSITE-ProRule" id="PRU00409"/>
    </source>
</evidence>
<evidence type="ECO:0000256" key="2">
    <source>
        <dbReference type="ARBA" id="ARBA00022598"/>
    </source>
</evidence>
<protein>
    <submittedName>
        <fullName evidence="11">Carbamoyl-phosphate synthase L chain ATP-binding</fullName>
    </submittedName>
</protein>
<dbReference type="InterPro" id="IPR001882">
    <property type="entry name" value="Biotin_BS"/>
</dbReference>
<dbReference type="SMART" id="SM00878">
    <property type="entry name" value="Biotin_carb_C"/>
    <property type="match status" value="1"/>
</dbReference>
<evidence type="ECO:0000256" key="4">
    <source>
        <dbReference type="ARBA" id="ARBA00022840"/>
    </source>
</evidence>
<keyword evidence="2" id="KW-0436">Ligase</keyword>
<organism evidence="11 12">
    <name type="scientific">Tepidicaulis marinus</name>
    <dbReference type="NCBI Taxonomy" id="1333998"/>
    <lineage>
        <taxon>Bacteria</taxon>
        <taxon>Pseudomonadati</taxon>
        <taxon>Pseudomonadota</taxon>
        <taxon>Alphaproteobacteria</taxon>
        <taxon>Hyphomicrobiales</taxon>
        <taxon>Parvibaculaceae</taxon>
        <taxon>Tepidicaulis</taxon>
    </lineage>
</organism>
<keyword evidence="12" id="KW-1185">Reference proteome</keyword>
<dbReference type="PROSITE" id="PS50975">
    <property type="entry name" value="ATP_GRASP"/>
    <property type="match status" value="1"/>
</dbReference>
<dbReference type="EMBL" id="BBIO01000018">
    <property type="protein sequence ID" value="GAK46381.1"/>
    <property type="molecule type" value="Genomic_DNA"/>
</dbReference>
<evidence type="ECO:0000256" key="3">
    <source>
        <dbReference type="ARBA" id="ARBA00022741"/>
    </source>
</evidence>